<gene>
    <name evidence="2" type="ORF">NAEGRDRAFT_77738</name>
</gene>
<feature type="region of interest" description="Disordered" evidence="1">
    <location>
        <begin position="482"/>
        <end position="506"/>
    </location>
</feature>
<dbReference type="GeneID" id="8859036"/>
<feature type="region of interest" description="Disordered" evidence="1">
    <location>
        <begin position="76"/>
        <end position="165"/>
    </location>
</feature>
<protein>
    <submittedName>
        <fullName evidence="2">Uncharacterized protein</fullName>
    </submittedName>
</protein>
<dbReference type="VEuPathDB" id="AmoebaDB:NAEGRDRAFT_77738"/>
<sequence length="506" mass="58942">MLKSSGFIFNPRVIANNVIGITRKSNNSPFMNCYNAPSRVISALYHFNIIANKKFSSFTSGGGADRTQLTIYEQLRSRTSSHREDNEDNEERVKEKPRVVNKNQRYLDRNEKRHSRQAHDDGSRRREGRDRDYHSRDRRRKQNHFEEDDPWAEKPKVKKYLPPPELTRNKYITDDLEHHFSNSKPKTKVPAFFANISNSAQDVQKMKSNVINHIADHKMKRGHIQNISHKNSTTKIETPIVDKIDSELSELLGGEDIELSQNSKRFEIIDSIANLEDNALFDEIENEEIDLSQINLSPEENRSRLQTFYFSTLPEYIEECLLNILKNQDSMTDSEYYKYLNMERLYITSAKLSEDYRTITLNYRLLVREGIDEMGEEANQRDAQIIDKLFATQFVKPTLETFENMHGRVMLRDFEKPKTIKLNFKGIKLHEPSIFDEPLPNVKPGERRPHINPFAELPYFTGKPMSGERAINILNNLGISIPDDSEAAEKKNSDKPTTTRKQRETK</sequence>
<feature type="compositionally biased region" description="Basic and acidic residues" evidence="1">
    <location>
        <begin position="105"/>
        <end position="135"/>
    </location>
</feature>
<dbReference type="EMBL" id="GG738845">
    <property type="protein sequence ID" value="EFC50385.1"/>
    <property type="molecule type" value="Genomic_DNA"/>
</dbReference>
<name>D2UY03_NAEGR</name>
<dbReference type="Proteomes" id="UP000006671">
    <property type="component" value="Unassembled WGS sequence"/>
</dbReference>
<dbReference type="OMA" id="HREDNED"/>
<proteinExistence type="predicted"/>
<dbReference type="RefSeq" id="XP_002683129.1">
    <property type="nucleotide sequence ID" value="XM_002683083.1"/>
</dbReference>
<evidence type="ECO:0000313" key="3">
    <source>
        <dbReference type="Proteomes" id="UP000006671"/>
    </source>
</evidence>
<dbReference type="OrthoDB" id="10398393at2759"/>
<accession>D2UY03</accession>
<keyword evidence="3" id="KW-1185">Reference proteome</keyword>
<dbReference type="InParanoid" id="D2UY03"/>
<reference evidence="2 3" key="1">
    <citation type="journal article" date="2010" name="Cell">
        <title>The genome of Naegleria gruberi illuminates early eukaryotic versatility.</title>
        <authorList>
            <person name="Fritz-Laylin L.K."/>
            <person name="Prochnik S.E."/>
            <person name="Ginger M.L."/>
            <person name="Dacks J.B."/>
            <person name="Carpenter M.L."/>
            <person name="Field M.C."/>
            <person name="Kuo A."/>
            <person name="Paredez A."/>
            <person name="Chapman J."/>
            <person name="Pham J."/>
            <person name="Shu S."/>
            <person name="Neupane R."/>
            <person name="Cipriano M."/>
            <person name="Mancuso J."/>
            <person name="Tu H."/>
            <person name="Salamov A."/>
            <person name="Lindquist E."/>
            <person name="Shapiro H."/>
            <person name="Lucas S."/>
            <person name="Grigoriev I.V."/>
            <person name="Cande W.Z."/>
            <person name="Fulton C."/>
            <person name="Rokhsar D.S."/>
            <person name="Dawson S.C."/>
        </authorList>
    </citation>
    <scope>NUCLEOTIDE SEQUENCE [LARGE SCALE GENOMIC DNA]</scope>
    <source>
        <strain evidence="2 3">NEG-M</strain>
    </source>
</reference>
<feature type="compositionally biased region" description="Basic and acidic residues" evidence="1">
    <location>
        <begin position="81"/>
        <end position="98"/>
    </location>
</feature>
<dbReference type="KEGG" id="ngr:NAEGRDRAFT_77738"/>
<evidence type="ECO:0000256" key="1">
    <source>
        <dbReference type="SAM" id="MobiDB-lite"/>
    </source>
</evidence>
<dbReference type="AlphaFoldDB" id="D2UY03"/>
<organism evidence="3">
    <name type="scientific">Naegleria gruberi</name>
    <name type="common">Amoeba</name>
    <dbReference type="NCBI Taxonomy" id="5762"/>
    <lineage>
        <taxon>Eukaryota</taxon>
        <taxon>Discoba</taxon>
        <taxon>Heterolobosea</taxon>
        <taxon>Tetramitia</taxon>
        <taxon>Eutetramitia</taxon>
        <taxon>Vahlkampfiidae</taxon>
        <taxon>Naegleria</taxon>
    </lineage>
</organism>
<evidence type="ECO:0000313" key="2">
    <source>
        <dbReference type="EMBL" id="EFC50385.1"/>
    </source>
</evidence>